<dbReference type="PANTHER" id="PTHR38687:SF1">
    <property type="entry name" value="CELL DIVISION PROTEIN DEDD"/>
    <property type="match status" value="1"/>
</dbReference>
<name>A0ABV6BHL6_9GAMM</name>
<evidence type="ECO:0000313" key="3">
    <source>
        <dbReference type="EMBL" id="MFC0050372.1"/>
    </source>
</evidence>
<proteinExistence type="predicted"/>
<evidence type="ECO:0000256" key="1">
    <source>
        <dbReference type="SAM" id="MobiDB-lite"/>
    </source>
</evidence>
<keyword evidence="4" id="KW-1185">Reference proteome</keyword>
<comment type="caution">
    <text evidence="3">The sequence shown here is derived from an EMBL/GenBank/DDBJ whole genome shotgun (WGS) entry which is preliminary data.</text>
</comment>
<feature type="domain" description="SPOR" evidence="2">
    <location>
        <begin position="169"/>
        <end position="249"/>
    </location>
</feature>
<dbReference type="SUPFAM" id="SSF110997">
    <property type="entry name" value="Sporulation related repeat"/>
    <property type="match status" value="1"/>
</dbReference>
<dbReference type="Proteomes" id="UP001589813">
    <property type="component" value="Unassembled WGS sequence"/>
</dbReference>
<dbReference type="Pfam" id="PF05036">
    <property type="entry name" value="SPOR"/>
    <property type="match status" value="1"/>
</dbReference>
<organism evidence="3 4">
    <name type="scientific">Rheinheimera tilapiae</name>
    <dbReference type="NCBI Taxonomy" id="875043"/>
    <lineage>
        <taxon>Bacteria</taxon>
        <taxon>Pseudomonadati</taxon>
        <taxon>Pseudomonadota</taxon>
        <taxon>Gammaproteobacteria</taxon>
        <taxon>Chromatiales</taxon>
        <taxon>Chromatiaceae</taxon>
        <taxon>Rheinheimera</taxon>
    </lineage>
</organism>
<dbReference type="InterPro" id="IPR036680">
    <property type="entry name" value="SPOR-like_sf"/>
</dbReference>
<sequence>MTAVFTNRLIGSAILVVAAVVFLPDLLDGQKQVNKDDFKAIPERPEFAEVAKPAVFSQDQHQAAKTTAMAPVTEESQPLDAPLAVATEPTGAVTDPAPDLNGTTSVSAPTTDPEPVVTTSAPVDNQTATAATAAKTTDQNIQTATLPADPLPVEQVAKEKPVEPKVEKPLTQAAFVVKVGSFGKEQNANALVNKLKSAGHNAFTRKIVNSQGATMVSVLVGPDLKRDQLEAKLTELQQLAQVPKLKVSSYQPVENN</sequence>
<reference evidence="3 4" key="1">
    <citation type="submission" date="2024-09" db="EMBL/GenBank/DDBJ databases">
        <authorList>
            <person name="Sun Q."/>
            <person name="Mori K."/>
        </authorList>
    </citation>
    <scope>NUCLEOTIDE SEQUENCE [LARGE SCALE GENOMIC DNA]</scope>
    <source>
        <strain evidence="3 4">KCTC 23315</strain>
    </source>
</reference>
<dbReference type="PANTHER" id="PTHR38687">
    <property type="entry name" value="CELL DIVISION PROTEIN DEDD-RELATED"/>
    <property type="match status" value="1"/>
</dbReference>
<dbReference type="InterPro" id="IPR052521">
    <property type="entry name" value="Cell_div_SPOR-domain"/>
</dbReference>
<feature type="region of interest" description="Disordered" evidence="1">
    <location>
        <begin position="89"/>
        <end position="120"/>
    </location>
</feature>
<accession>A0ABV6BHL6</accession>
<dbReference type="RefSeq" id="WP_377248022.1">
    <property type="nucleotide sequence ID" value="NZ_JBHLXP010000005.1"/>
</dbReference>
<protein>
    <submittedName>
        <fullName evidence="3">SPOR domain-containing protein</fullName>
    </submittedName>
</protein>
<evidence type="ECO:0000259" key="2">
    <source>
        <dbReference type="PROSITE" id="PS51724"/>
    </source>
</evidence>
<dbReference type="PROSITE" id="PS51724">
    <property type="entry name" value="SPOR"/>
    <property type="match status" value="1"/>
</dbReference>
<evidence type="ECO:0000313" key="4">
    <source>
        <dbReference type="Proteomes" id="UP001589813"/>
    </source>
</evidence>
<dbReference type="EMBL" id="JBHLXP010000005">
    <property type="protein sequence ID" value="MFC0050372.1"/>
    <property type="molecule type" value="Genomic_DNA"/>
</dbReference>
<dbReference type="InterPro" id="IPR007730">
    <property type="entry name" value="SPOR-like_dom"/>
</dbReference>
<dbReference type="Gene3D" id="3.30.70.1070">
    <property type="entry name" value="Sporulation related repeat"/>
    <property type="match status" value="1"/>
</dbReference>
<gene>
    <name evidence="3" type="ORF">ACFFJP_18940</name>
</gene>
<feature type="compositionally biased region" description="Polar residues" evidence="1">
    <location>
        <begin position="101"/>
        <end position="110"/>
    </location>
</feature>